<dbReference type="AlphaFoldDB" id="A0AAJ3YZJ8"/>
<organism evidence="2 3">
    <name type="scientific">Bacillus glycinifermentans</name>
    <dbReference type="NCBI Taxonomy" id="1664069"/>
    <lineage>
        <taxon>Bacteria</taxon>
        <taxon>Bacillati</taxon>
        <taxon>Bacillota</taxon>
        <taxon>Bacilli</taxon>
        <taxon>Bacillales</taxon>
        <taxon>Bacillaceae</taxon>
        <taxon>Bacillus</taxon>
    </lineage>
</organism>
<evidence type="ECO:0000259" key="1">
    <source>
        <dbReference type="PROSITE" id="PS51782"/>
    </source>
</evidence>
<dbReference type="KEGG" id="bgy:BGLY_2956"/>
<dbReference type="PROSITE" id="PS51782">
    <property type="entry name" value="LYSM"/>
    <property type="match status" value="1"/>
</dbReference>
<proteinExistence type="predicted"/>
<gene>
    <name evidence="2" type="ORF">EQZ20_14900</name>
</gene>
<dbReference type="CDD" id="cd00118">
    <property type="entry name" value="LysM"/>
    <property type="match status" value="1"/>
</dbReference>
<name>A0AAJ3YZJ8_9BACI</name>
<dbReference type="InterPro" id="IPR018392">
    <property type="entry name" value="LysM"/>
</dbReference>
<protein>
    <submittedName>
        <fullName evidence="2">LysM domain-containing protein</fullName>
    </submittedName>
</protein>
<feature type="domain" description="LysM" evidence="1">
    <location>
        <begin position="48"/>
        <end position="96"/>
    </location>
</feature>
<dbReference type="EMBL" id="CP035232">
    <property type="protein sequence ID" value="QAT66061.1"/>
    <property type="molecule type" value="Genomic_DNA"/>
</dbReference>
<accession>A0AAJ3YZJ8</accession>
<dbReference type="Proteomes" id="UP000288675">
    <property type="component" value="Chromosome"/>
</dbReference>
<sequence>MKRLTVLLSILLSLFIVYYDLKSGTIPQNAMPVSTSAAHAASGGIEYKTVTVKPGDTVFSIIGQTGVPADQMTEDFETLNPNVKAGSIQAGVTYKFPVYRED</sequence>
<reference evidence="2 3" key="1">
    <citation type="submission" date="2019-01" db="EMBL/GenBank/DDBJ databases">
        <title>Genome sequence of Bacillus glycinifermentans SRCM103574.</title>
        <authorList>
            <person name="Kong H.-J."/>
            <person name="Jeong S.-Y."/>
            <person name="Jeong D.-Y."/>
        </authorList>
    </citation>
    <scope>NUCLEOTIDE SEQUENCE [LARGE SCALE GENOMIC DNA]</scope>
    <source>
        <strain evidence="2 3">SRCM103574</strain>
    </source>
</reference>
<dbReference type="RefSeq" id="WP_046130002.1">
    <property type="nucleotide sequence ID" value="NZ_CP035232.1"/>
</dbReference>
<dbReference type="Gene3D" id="3.10.350.10">
    <property type="entry name" value="LysM domain"/>
    <property type="match status" value="1"/>
</dbReference>
<evidence type="ECO:0000313" key="2">
    <source>
        <dbReference type="EMBL" id="QAT66061.1"/>
    </source>
</evidence>
<dbReference type="SMART" id="SM00257">
    <property type="entry name" value="LysM"/>
    <property type="match status" value="1"/>
</dbReference>
<dbReference type="GeneID" id="82853961"/>
<dbReference type="InterPro" id="IPR036779">
    <property type="entry name" value="LysM_dom_sf"/>
</dbReference>
<evidence type="ECO:0000313" key="3">
    <source>
        <dbReference type="Proteomes" id="UP000288675"/>
    </source>
</evidence>